<keyword evidence="1" id="KW-0472">Membrane</keyword>
<accession>A0ABP7W2D3</accession>
<proteinExistence type="predicted"/>
<dbReference type="Pfam" id="PF06898">
    <property type="entry name" value="YqfD"/>
    <property type="match status" value="1"/>
</dbReference>
<dbReference type="RefSeq" id="WP_344913590.1">
    <property type="nucleotide sequence ID" value="NZ_BAABDL010000135.1"/>
</dbReference>
<dbReference type="EMBL" id="BAABDL010000135">
    <property type="protein sequence ID" value="GAA4078947.1"/>
    <property type="molecule type" value="Genomic_DNA"/>
</dbReference>
<dbReference type="Proteomes" id="UP001501734">
    <property type="component" value="Unassembled WGS sequence"/>
</dbReference>
<dbReference type="PIRSF" id="PIRSF029895">
    <property type="entry name" value="SpoIV"/>
    <property type="match status" value="1"/>
</dbReference>
<name>A0ABP7W2D3_9BACI</name>
<evidence type="ECO:0000256" key="1">
    <source>
        <dbReference type="SAM" id="Phobius"/>
    </source>
</evidence>
<keyword evidence="1" id="KW-1133">Transmembrane helix</keyword>
<dbReference type="NCBIfam" id="TIGR02876">
    <property type="entry name" value="spore_yqfD"/>
    <property type="match status" value="1"/>
</dbReference>
<feature type="transmembrane region" description="Helical" evidence="1">
    <location>
        <begin position="91"/>
        <end position="112"/>
    </location>
</feature>
<sequence>MKQVKPIWFKGIVTIKVTGHYPERFFDLFARHGIPVWSIAKKSEVDCIADIYLSDLSQIRRLRRQTHYKFKFIRKSGLPFFYQRIKKYRQLLISFMIACLVFLYFTQSILFIDINGVPVERAEQLITSLENYGIKRGKLKYLMDKPDQIQAKILADYPDILWVGIVPDGITYRIEVITKKQAPMKEKSQRIHLYAQKDGVISKMLVAKGRPLVEVNDFVKKGQMLVTGDLNELEQKDNDQAKQFVEIEAEIFATTWYEAKITVPLEGLFQIETGSFKDKYYLKIGSFQLPIWGFGSTDFSHEKVVSNQSQLIIANWTFPLSILTNTHKEVEMINQERSEEEAITIGLEQARQNLLRKLDSTSSIIDEKILHQSAENGKVNLHVYFTVNENIVNTIESSQGD</sequence>
<keyword evidence="1" id="KW-0812">Transmembrane</keyword>
<organism evidence="2 3">
    <name type="scientific">Amphibacillus indicireducens</name>
    <dbReference type="NCBI Taxonomy" id="1076330"/>
    <lineage>
        <taxon>Bacteria</taxon>
        <taxon>Bacillati</taxon>
        <taxon>Bacillota</taxon>
        <taxon>Bacilli</taxon>
        <taxon>Bacillales</taxon>
        <taxon>Bacillaceae</taxon>
        <taxon>Amphibacillus</taxon>
    </lineage>
</organism>
<protein>
    <submittedName>
        <fullName evidence="2">Sporulation protein YqfD</fullName>
    </submittedName>
</protein>
<gene>
    <name evidence="2" type="primary">yqfD</name>
    <name evidence="2" type="ORF">GCM10022410_24130</name>
</gene>
<dbReference type="InterPro" id="IPR010690">
    <property type="entry name" value="YqfD"/>
</dbReference>
<keyword evidence="3" id="KW-1185">Reference proteome</keyword>
<reference evidence="3" key="1">
    <citation type="journal article" date="2019" name="Int. J. Syst. Evol. Microbiol.">
        <title>The Global Catalogue of Microorganisms (GCM) 10K type strain sequencing project: providing services to taxonomists for standard genome sequencing and annotation.</title>
        <authorList>
            <consortium name="The Broad Institute Genomics Platform"/>
            <consortium name="The Broad Institute Genome Sequencing Center for Infectious Disease"/>
            <person name="Wu L."/>
            <person name="Ma J."/>
        </authorList>
    </citation>
    <scope>NUCLEOTIDE SEQUENCE [LARGE SCALE GENOMIC DNA]</scope>
    <source>
        <strain evidence="3">JCM 17250</strain>
    </source>
</reference>
<comment type="caution">
    <text evidence="2">The sequence shown here is derived from an EMBL/GenBank/DDBJ whole genome shotgun (WGS) entry which is preliminary data.</text>
</comment>
<evidence type="ECO:0000313" key="3">
    <source>
        <dbReference type="Proteomes" id="UP001501734"/>
    </source>
</evidence>
<evidence type="ECO:0000313" key="2">
    <source>
        <dbReference type="EMBL" id="GAA4078947.1"/>
    </source>
</evidence>